<feature type="transmembrane region" description="Helical" evidence="7">
    <location>
        <begin position="307"/>
        <end position="328"/>
    </location>
</feature>
<evidence type="ECO:0000256" key="3">
    <source>
        <dbReference type="ARBA" id="ARBA00022475"/>
    </source>
</evidence>
<dbReference type="PANTHER" id="PTHR43141:SF4">
    <property type="entry name" value="CYTOCHROME BD2 SUBUNIT II"/>
    <property type="match status" value="1"/>
</dbReference>
<evidence type="ECO:0000256" key="1">
    <source>
        <dbReference type="ARBA" id="ARBA00004651"/>
    </source>
</evidence>
<dbReference type="GO" id="GO:0070069">
    <property type="term" value="C:cytochrome complex"/>
    <property type="evidence" value="ECO:0007669"/>
    <property type="project" value="TreeGrafter"/>
</dbReference>
<keyword evidence="3" id="KW-1003">Cell membrane</keyword>
<dbReference type="PANTHER" id="PTHR43141">
    <property type="entry name" value="CYTOCHROME BD2 SUBUNIT II"/>
    <property type="match status" value="1"/>
</dbReference>
<feature type="transmembrane region" description="Helical" evidence="7">
    <location>
        <begin position="157"/>
        <end position="180"/>
    </location>
</feature>
<keyword evidence="6 7" id="KW-0472">Membrane</keyword>
<dbReference type="Pfam" id="PF02322">
    <property type="entry name" value="Cyt_bd_oxida_II"/>
    <property type="match status" value="1"/>
</dbReference>
<dbReference type="Proteomes" id="UP000319499">
    <property type="component" value="Unassembled WGS sequence"/>
</dbReference>
<accession>A0A563DFJ4</accession>
<dbReference type="GO" id="GO:0009055">
    <property type="term" value="F:electron transfer activity"/>
    <property type="evidence" value="ECO:0007669"/>
    <property type="project" value="TreeGrafter"/>
</dbReference>
<dbReference type="EMBL" id="SELH01000016">
    <property type="protein sequence ID" value="TWP29048.1"/>
    <property type="molecule type" value="Genomic_DNA"/>
</dbReference>
<evidence type="ECO:0000256" key="6">
    <source>
        <dbReference type="ARBA" id="ARBA00023136"/>
    </source>
</evidence>
<sequence>MFDLYVVIFFLWTAIALYLLLGGADFGVGIAELFSNKKNQEQIHKIMYREMGPVWEANHMWLIIVIVILFVGFPQIYSTLSTYLHIPLLIMLLGIIARGTAFTFRHYDAVIDNWHKVYNKIFIYSSFITPFFLGIIAAATVSGTINTEATEFSTAYIWSWLTPFGIALGVFTSCICGYLACSYTISQIENEEEKKYIGKKVKIFLISVILSGGLVFACAGYQNLPLIRWIYGGVVGWAAVLFATLSAIGAFYCIYKNKYSAIRILAGFQVIMILLAVTYGHYPDLVLLKQGSLSLLSGENEPKTIKMLAWALILGSIFILPGVFHLIYSFQKKR</sequence>
<organism evidence="8 9">
    <name type="scientific">Apibacter muscae</name>
    <dbReference type="NCBI Taxonomy" id="2509004"/>
    <lineage>
        <taxon>Bacteria</taxon>
        <taxon>Pseudomonadati</taxon>
        <taxon>Bacteroidota</taxon>
        <taxon>Flavobacteriia</taxon>
        <taxon>Flavobacteriales</taxon>
        <taxon>Weeksellaceae</taxon>
        <taxon>Apibacter</taxon>
    </lineage>
</organism>
<dbReference type="GO" id="GO:0019646">
    <property type="term" value="P:aerobic electron transport chain"/>
    <property type="evidence" value="ECO:0007669"/>
    <property type="project" value="TreeGrafter"/>
</dbReference>
<evidence type="ECO:0000256" key="7">
    <source>
        <dbReference type="SAM" id="Phobius"/>
    </source>
</evidence>
<protein>
    <submittedName>
        <fullName evidence="8">Cytochrome d ubiquinol oxidase subunit II</fullName>
    </submittedName>
</protein>
<dbReference type="OrthoDB" id="9776710at2"/>
<evidence type="ECO:0000313" key="8">
    <source>
        <dbReference type="EMBL" id="TWP29048.1"/>
    </source>
</evidence>
<proteinExistence type="inferred from homology"/>
<name>A0A563DFJ4_9FLAO</name>
<feature type="transmembrane region" description="Helical" evidence="7">
    <location>
        <begin position="6"/>
        <end position="34"/>
    </location>
</feature>
<keyword evidence="4 7" id="KW-0812">Transmembrane</keyword>
<dbReference type="GO" id="GO:0016682">
    <property type="term" value="F:oxidoreductase activity, acting on diphenols and related substances as donors, oxygen as acceptor"/>
    <property type="evidence" value="ECO:0007669"/>
    <property type="project" value="TreeGrafter"/>
</dbReference>
<dbReference type="RefSeq" id="WP_146292086.1">
    <property type="nucleotide sequence ID" value="NZ_SELH01000016.1"/>
</dbReference>
<comment type="caution">
    <text evidence="8">The sequence shown here is derived from an EMBL/GenBank/DDBJ whole genome shotgun (WGS) entry which is preliminary data.</text>
</comment>
<comment type="similarity">
    <text evidence="2">Belongs to the cytochrome ubiquinol oxidase subunit 2 family.</text>
</comment>
<feature type="transmembrane region" description="Helical" evidence="7">
    <location>
        <begin position="201"/>
        <end position="222"/>
    </location>
</feature>
<keyword evidence="9" id="KW-1185">Reference proteome</keyword>
<feature type="transmembrane region" description="Helical" evidence="7">
    <location>
        <begin position="83"/>
        <end position="101"/>
    </location>
</feature>
<reference evidence="8 9" key="1">
    <citation type="submission" date="2019-02" db="EMBL/GenBank/DDBJ databases">
        <title>Apibacter muscae sp. nov.: a novel member of the house fly microbiota.</title>
        <authorList>
            <person name="Park R."/>
        </authorList>
    </citation>
    <scope>NUCLEOTIDE SEQUENCE [LARGE SCALE GENOMIC DNA]</scope>
    <source>
        <strain evidence="8 9">AL1</strain>
    </source>
</reference>
<feature type="transmembrane region" description="Helical" evidence="7">
    <location>
        <begin position="121"/>
        <end position="145"/>
    </location>
</feature>
<keyword evidence="5 7" id="KW-1133">Transmembrane helix</keyword>
<gene>
    <name evidence="8" type="ORF">ETU09_04195</name>
</gene>
<evidence type="ECO:0000256" key="2">
    <source>
        <dbReference type="ARBA" id="ARBA00007543"/>
    </source>
</evidence>
<evidence type="ECO:0000313" key="9">
    <source>
        <dbReference type="Proteomes" id="UP000319499"/>
    </source>
</evidence>
<feature type="transmembrane region" description="Helical" evidence="7">
    <location>
        <begin position="55"/>
        <end position="77"/>
    </location>
</feature>
<dbReference type="AlphaFoldDB" id="A0A563DFJ4"/>
<feature type="transmembrane region" description="Helical" evidence="7">
    <location>
        <begin position="262"/>
        <end position="282"/>
    </location>
</feature>
<dbReference type="InterPro" id="IPR003317">
    <property type="entry name" value="Cyt-d_oxidase_su2"/>
</dbReference>
<evidence type="ECO:0000256" key="4">
    <source>
        <dbReference type="ARBA" id="ARBA00022692"/>
    </source>
</evidence>
<comment type="subcellular location">
    <subcellularLocation>
        <location evidence="1">Cell membrane</location>
        <topology evidence="1">Multi-pass membrane protein</topology>
    </subcellularLocation>
</comment>
<dbReference type="GO" id="GO:0005886">
    <property type="term" value="C:plasma membrane"/>
    <property type="evidence" value="ECO:0007669"/>
    <property type="project" value="UniProtKB-SubCell"/>
</dbReference>
<feature type="transmembrane region" description="Helical" evidence="7">
    <location>
        <begin position="234"/>
        <end position="255"/>
    </location>
</feature>
<evidence type="ECO:0000256" key="5">
    <source>
        <dbReference type="ARBA" id="ARBA00022989"/>
    </source>
</evidence>